<dbReference type="PROSITE" id="PS50850">
    <property type="entry name" value="MFS"/>
    <property type="match status" value="1"/>
</dbReference>
<accession>A0ABM0GWC6</accession>
<evidence type="ECO:0000313" key="10">
    <source>
        <dbReference type="RefSeq" id="XP_002738785.1"/>
    </source>
</evidence>
<comment type="subcellular location">
    <subcellularLocation>
        <location evidence="1">Membrane</location>
        <topology evidence="1">Multi-pass membrane protein</topology>
    </subcellularLocation>
</comment>
<sequence length="360" mass="39862">MNPIGLPICRQCRAYFKLLGKNKYALYVVVVIMLLCMCNQASRFVLVATNVQMANEIHFGERECRSLSKTQEIDVCKQDSTLCDEERTNAVCGWYYTGTGYEYQLLAGPLFNIIFSFTSVPVGLILEKNKSNRKNVIAISAVLWSFMVILGGLATQYWHIAVTRLAIAFFEAPFTAFAISLLSSYFNQELRALALSIFTAGLHFGFSLAFIMKIIVVDIGWRSTYVVAGLPGIALAFITYITVKEPSKQLAQGPTLPSRTTVKCVDQSLLPAPLFNPLFVTIILAAAARCAGGRTYSYNINNYIQHYYPGYPTELYLSWLPACMGIISSIVGGVWADRRAIGEHGYIGRITVLIIGLVSS</sequence>
<dbReference type="RefSeq" id="XP_002738785.1">
    <property type="nucleotide sequence ID" value="XM_002738739.2"/>
</dbReference>
<dbReference type="InterPro" id="IPR044770">
    <property type="entry name" value="MFS_spinster-like"/>
</dbReference>
<comment type="similarity">
    <text evidence="6">Belongs to the major facilitator superfamily. Spinster (TC 2.A.1.49) family.</text>
</comment>
<feature type="transmembrane region" description="Helical" evidence="7">
    <location>
        <begin position="316"/>
        <end position="336"/>
    </location>
</feature>
<dbReference type="InterPro" id="IPR011701">
    <property type="entry name" value="MFS"/>
</dbReference>
<organism evidence="9 10">
    <name type="scientific">Saccoglossus kowalevskii</name>
    <name type="common">Acorn worm</name>
    <dbReference type="NCBI Taxonomy" id="10224"/>
    <lineage>
        <taxon>Eukaryota</taxon>
        <taxon>Metazoa</taxon>
        <taxon>Hemichordata</taxon>
        <taxon>Enteropneusta</taxon>
        <taxon>Harrimaniidae</taxon>
        <taxon>Saccoglossus</taxon>
    </lineage>
</organism>
<dbReference type="Proteomes" id="UP000694865">
    <property type="component" value="Unplaced"/>
</dbReference>
<evidence type="ECO:0000256" key="4">
    <source>
        <dbReference type="ARBA" id="ARBA00022989"/>
    </source>
</evidence>
<evidence type="ECO:0000256" key="1">
    <source>
        <dbReference type="ARBA" id="ARBA00004141"/>
    </source>
</evidence>
<name>A0ABM0GWC6_SACKO</name>
<evidence type="ECO:0000256" key="7">
    <source>
        <dbReference type="SAM" id="Phobius"/>
    </source>
</evidence>
<dbReference type="InterPro" id="IPR020846">
    <property type="entry name" value="MFS_dom"/>
</dbReference>
<feature type="transmembrane region" description="Helical" evidence="7">
    <location>
        <begin position="193"/>
        <end position="217"/>
    </location>
</feature>
<dbReference type="InterPro" id="IPR036259">
    <property type="entry name" value="MFS_trans_sf"/>
</dbReference>
<dbReference type="SUPFAM" id="SSF103473">
    <property type="entry name" value="MFS general substrate transporter"/>
    <property type="match status" value="1"/>
</dbReference>
<feature type="transmembrane region" description="Helical" evidence="7">
    <location>
        <begin position="165"/>
        <end position="186"/>
    </location>
</feature>
<keyword evidence="9" id="KW-1185">Reference proteome</keyword>
<evidence type="ECO:0000259" key="8">
    <source>
        <dbReference type="PROSITE" id="PS50850"/>
    </source>
</evidence>
<feature type="domain" description="Major facilitator superfamily (MFS) profile" evidence="8">
    <location>
        <begin position="28"/>
        <end position="360"/>
    </location>
</feature>
<protein>
    <submittedName>
        <fullName evidence="10">Uncharacterized protein LOC100376077</fullName>
    </submittedName>
</protein>
<keyword evidence="2" id="KW-0813">Transport</keyword>
<keyword evidence="4 7" id="KW-1133">Transmembrane helix</keyword>
<evidence type="ECO:0000313" key="9">
    <source>
        <dbReference type="Proteomes" id="UP000694865"/>
    </source>
</evidence>
<gene>
    <name evidence="10" type="primary">LOC100376077</name>
</gene>
<dbReference type="Gene3D" id="1.20.1250.20">
    <property type="entry name" value="MFS general substrate transporter like domains"/>
    <property type="match status" value="1"/>
</dbReference>
<dbReference type="GeneID" id="100376077"/>
<feature type="transmembrane region" description="Helical" evidence="7">
    <location>
        <begin position="24"/>
        <end position="46"/>
    </location>
</feature>
<dbReference type="Pfam" id="PF07690">
    <property type="entry name" value="MFS_1"/>
    <property type="match status" value="1"/>
</dbReference>
<evidence type="ECO:0000256" key="2">
    <source>
        <dbReference type="ARBA" id="ARBA00022448"/>
    </source>
</evidence>
<reference evidence="10" key="1">
    <citation type="submission" date="2025-08" db="UniProtKB">
        <authorList>
            <consortium name="RefSeq"/>
        </authorList>
    </citation>
    <scope>IDENTIFICATION</scope>
    <source>
        <tissue evidence="10">Testes</tissue>
    </source>
</reference>
<evidence type="ECO:0000256" key="3">
    <source>
        <dbReference type="ARBA" id="ARBA00022692"/>
    </source>
</evidence>
<dbReference type="PANTHER" id="PTHR23505">
    <property type="entry name" value="SPINSTER"/>
    <property type="match status" value="1"/>
</dbReference>
<feature type="transmembrane region" description="Helical" evidence="7">
    <location>
        <begin position="223"/>
        <end position="243"/>
    </location>
</feature>
<feature type="transmembrane region" description="Helical" evidence="7">
    <location>
        <begin position="136"/>
        <end position="159"/>
    </location>
</feature>
<keyword evidence="3 7" id="KW-0812">Transmembrane</keyword>
<feature type="transmembrane region" description="Helical" evidence="7">
    <location>
        <begin position="103"/>
        <end position="124"/>
    </location>
</feature>
<keyword evidence="5 7" id="KW-0472">Membrane</keyword>
<evidence type="ECO:0000256" key="6">
    <source>
        <dbReference type="ARBA" id="ARBA00024338"/>
    </source>
</evidence>
<evidence type="ECO:0000256" key="5">
    <source>
        <dbReference type="ARBA" id="ARBA00023136"/>
    </source>
</evidence>
<dbReference type="PANTHER" id="PTHR23505:SF79">
    <property type="entry name" value="PROTEIN SPINSTER"/>
    <property type="match status" value="1"/>
</dbReference>
<proteinExistence type="inferred from homology"/>